<comment type="caution">
    <text evidence="1">The sequence shown here is derived from an EMBL/GenBank/DDBJ whole genome shotgun (WGS) entry which is preliminary data.</text>
</comment>
<sequence>MQIFGSAIIIYGFPIYSAKAVRFRMRHPRSPIGIGSDSGDEFDAGNESTDSTFIWTYISLEFPMAQVRKSMQKFNLPEPVLCIGGIEQVELLGMVQKQEMDSLYYICLLDFIAHASNAFYQHWQQMGGVSIGDPISVELLEGMECYKMEREEGFRNSNKAVKMLNHLVAKKSRMI</sequence>
<proteinExistence type="predicted"/>
<protein>
    <submittedName>
        <fullName evidence="1">Uncharacterized protein</fullName>
    </submittedName>
</protein>
<dbReference type="PANTHER" id="PTHR39741">
    <property type="entry name" value="F-BOX DOMAIN CONTAINING PROTEIN, EXPRESSED"/>
    <property type="match status" value="1"/>
</dbReference>
<dbReference type="AlphaFoldDB" id="A0AAV6JS29"/>
<organism evidence="1 2">
    <name type="scientific">Rhododendron griersonianum</name>
    <dbReference type="NCBI Taxonomy" id="479676"/>
    <lineage>
        <taxon>Eukaryota</taxon>
        <taxon>Viridiplantae</taxon>
        <taxon>Streptophyta</taxon>
        <taxon>Embryophyta</taxon>
        <taxon>Tracheophyta</taxon>
        <taxon>Spermatophyta</taxon>
        <taxon>Magnoliopsida</taxon>
        <taxon>eudicotyledons</taxon>
        <taxon>Gunneridae</taxon>
        <taxon>Pentapetalae</taxon>
        <taxon>asterids</taxon>
        <taxon>Ericales</taxon>
        <taxon>Ericaceae</taxon>
        <taxon>Ericoideae</taxon>
        <taxon>Rhodoreae</taxon>
        <taxon>Rhododendron</taxon>
    </lineage>
</organism>
<dbReference type="EMBL" id="JACTNZ010000006">
    <property type="protein sequence ID" value="KAG5543123.1"/>
    <property type="molecule type" value="Genomic_DNA"/>
</dbReference>
<name>A0AAV6JS29_9ERIC</name>
<accession>A0AAV6JS29</accession>
<dbReference type="Proteomes" id="UP000823749">
    <property type="component" value="Chromosome 6"/>
</dbReference>
<dbReference type="InterPro" id="IPR055336">
    <property type="entry name" value="At4g00755-like"/>
</dbReference>
<keyword evidence="2" id="KW-1185">Reference proteome</keyword>
<gene>
    <name evidence="1" type="ORF">RHGRI_016018</name>
</gene>
<evidence type="ECO:0000313" key="2">
    <source>
        <dbReference type="Proteomes" id="UP000823749"/>
    </source>
</evidence>
<evidence type="ECO:0000313" key="1">
    <source>
        <dbReference type="EMBL" id="KAG5543123.1"/>
    </source>
</evidence>
<reference evidence="1 2" key="1">
    <citation type="submission" date="2020-08" db="EMBL/GenBank/DDBJ databases">
        <title>Plant Genome Project.</title>
        <authorList>
            <person name="Zhang R.-G."/>
        </authorList>
    </citation>
    <scope>NUCLEOTIDE SEQUENCE [LARGE SCALE GENOMIC DNA]</scope>
    <source>
        <strain evidence="1">WSP0</strain>
        <tissue evidence="1">Leaf</tissue>
    </source>
</reference>
<dbReference type="PANTHER" id="PTHR39741:SF2">
    <property type="entry name" value="F-BOX DOMAIN-CONTAINING PROTEIN"/>
    <property type="match status" value="1"/>
</dbReference>